<dbReference type="EMBL" id="JACCBU010000001">
    <property type="protein sequence ID" value="NYE70148.1"/>
    <property type="molecule type" value="Genomic_DNA"/>
</dbReference>
<dbReference type="PANTHER" id="PTHR33993:SF1">
    <property type="entry name" value="GLYOXALASE FAMILY PROTEIN"/>
    <property type="match status" value="1"/>
</dbReference>
<reference evidence="2 3" key="1">
    <citation type="submission" date="2020-07" db="EMBL/GenBank/DDBJ databases">
        <title>Sequencing the genomes of 1000 actinobacteria strains.</title>
        <authorList>
            <person name="Klenk H.-P."/>
        </authorList>
    </citation>
    <scope>NUCLEOTIDE SEQUENCE [LARGE SCALE GENOMIC DNA]</scope>
    <source>
        <strain evidence="2 3">DSM 22083</strain>
    </source>
</reference>
<dbReference type="InterPro" id="IPR004360">
    <property type="entry name" value="Glyas_Fos-R_dOase_dom"/>
</dbReference>
<organism evidence="2 3">
    <name type="scientific">Microlunatus parietis</name>
    <dbReference type="NCBI Taxonomy" id="682979"/>
    <lineage>
        <taxon>Bacteria</taxon>
        <taxon>Bacillati</taxon>
        <taxon>Actinomycetota</taxon>
        <taxon>Actinomycetes</taxon>
        <taxon>Propionibacteriales</taxon>
        <taxon>Propionibacteriaceae</taxon>
        <taxon>Microlunatus</taxon>
    </lineage>
</organism>
<accession>A0A7Y9I4W2</accession>
<dbReference type="InterPro" id="IPR037523">
    <property type="entry name" value="VOC_core"/>
</dbReference>
<dbReference type="AlphaFoldDB" id="A0A7Y9I4W2"/>
<evidence type="ECO:0000259" key="1">
    <source>
        <dbReference type="PROSITE" id="PS51819"/>
    </source>
</evidence>
<comment type="caution">
    <text evidence="2">The sequence shown here is derived from an EMBL/GenBank/DDBJ whole genome shotgun (WGS) entry which is preliminary data.</text>
</comment>
<evidence type="ECO:0000313" key="2">
    <source>
        <dbReference type="EMBL" id="NYE70148.1"/>
    </source>
</evidence>
<dbReference type="PROSITE" id="PS51819">
    <property type="entry name" value="VOC"/>
    <property type="match status" value="1"/>
</dbReference>
<dbReference type="InterPro" id="IPR029068">
    <property type="entry name" value="Glyas_Bleomycin-R_OHBP_Dase"/>
</dbReference>
<protein>
    <recommendedName>
        <fullName evidence="1">VOC domain-containing protein</fullName>
    </recommendedName>
</protein>
<dbReference type="InterPro" id="IPR052164">
    <property type="entry name" value="Anthracycline_SecMetBiosynth"/>
</dbReference>
<name>A0A7Y9I4W2_9ACTN</name>
<proteinExistence type="predicted"/>
<feature type="domain" description="VOC" evidence="1">
    <location>
        <begin position="7"/>
        <end position="119"/>
    </location>
</feature>
<dbReference type="CDD" id="cd07247">
    <property type="entry name" value="SgaA_N_like"/>
    <property type="match status" value="1"/>
</dbReference>
<gene>
    <name evidence="2" type="ORF">BKA15_001477</name>
</gene>
<dbReference type="RefSeq" id="WP_179749396.1">
    <property type="nucleotide sequence ID" value="NZ_JACCBU010000001.1"/>
</dbReference>
<dbReference type="Gene3D" id="3.10.180.10">
    <property type="entry name" value="2,3-Dihydroxybiphenyl 1,2-Dioxygenase, domain 1"/>
    <property type="match status" value="1"/>
</dbReference>
<evidence type="ECO:0000313" key="3">
    <source>
        <dbReference type="Proteomes" id="UP000569914"/>
    </source>
</evidence>
<dbReference type="PANTHER" id="PTHR33993">
    <property type="entry name" value="GLYOXALASE-RELATED"/>
    <property type="match status" value="1"/>
</dbReference>
<keyword evidence="3" id="KW-1185">Reference proteome</keyword>
<dbReference type="Pfam" id="PF00903">
    <property type="entry name" value="Glyoxalase"/>
    <property type="match status" value="1"/>
</dbReference>
<sequence>MPQTHHTIDYIEIPARDLDASRAFYADAFGWTFNDYGPAYAGIRRPGSEDEEVGGLAATDGDIVTGSPLVLLYSDDLDATLDAIKAAGGTILQEPYGFPGGRRLHFADPSGNELGVWATAD</sequence>
<dbReference type="SUPFAM" id="SSF54593">
    <property type="entry name" value="Glyoxalase/Bleomycin resistance protein/Dihydroxybiphenyl dioxygenase"/>
    <property type="match status" value="1"/>
</dbReference>
<dbReference type="Proteomes" id="UP000569914">
    <property type="component" value="Unassembled WGS sequence"/>
</dbReference>